<reference evidence="8" key="1">
    <citation type="submission" date="2017-08" db="EMBL/GenBank/DDBJ databases">
        <authorList>
            <person name="Polle J.E."/>
            <person name="Barry K."/>
            <person name="Cushman J."/>
            <person name="Schmutz J."/>
            <person name="Tran D."/>
            <person name="Hathwaick L.T."/>
            <person name="Yim W.C."/>
            <person name="Jenkins J."/>
            <person name="Mckie-Krisberg Z.M."/>
            <person name="Prochnik S."/>
            <person name="Lindquist E."/>
            <person name="Dockter R.B."/>
            <person name="Adam C."/>
            <person name="Molina H."/>
            <person name="Bunkerborg J."/>
            <person name="Jin E."/>
            <person name="Buchheim M."/>
            <person name="Magnuson J."/>
        </authorList>
    </citation>
    <scope>NUCLEOTIDE SEQUENCE</scope>
    <source>
        <strain evidence="8">CCAP 19/18</strain>
    </source>
</reference>
<keyword evidence="2 8" id="KW-0378">Hydrolase</keyword>
<sequence length="1263" mass="133321">MAVVAEPPATNEAAKAPTPEGAPAGSSGPPPAKRARTGGRGGRSGPGGRGGLAGKPQAPSRPNPSHQQAGSVYRPVVHVVGAAGEGSAIAMRVRAAEALGRLCRHINGKDGGFAQSETQTALTIPSATMRSLVALMLCKWVQSRLAAEDAPAAADATAASPQVQQQLLQALATTASLPFYPISSHHYSETETYYSQMQREALALINACMQAGWLLHTPGDLPVDQLNAEHIMQLLSTVPDAAQVDGPKERLHSIASSLLVYEQYLHLTSLACCAAAVVHCGCLPPKLNQVIQPLMAAVRKEPEPEIQEVCASALAELIAACTTRSPSPNDKLVRNVCGMACGDPAHTPLVTVLDFKGQNDADAQLQDRLQSHASAGATTSGITPMHSMKRLQSQPSIGGPSMPPPSSSVKGAGRASTAALEKQASQQVGKGDTHATTAAVASSAAATVESAAQEVSPAAQAAAVARSGAAAVLRALCKRLGGGLWTQLPMLWDLIASPLVAVLLQQQQQQQQQQNAGGGALGTTPFGGAEPDGAVVAGAQASVHALQIIRLVGPHLDASLAPSLESLLPALCACVRHVAHPVRTMASSSMAAVTDAWLSQLMPPLLRNLVPLLQSSDAVARLGGVLGGSALVEALGPRLVPYAVLLVVPLLRCMSDPSPPVRLQASSCFGALVALLPLAQGAPTPAGLDDAQMQTVQQDTAFLMQGLGKTLQASSIMAAALVEQAQGGQDAGRPNVCLVVCPSTLVQHWAHEVNKFIDKSALRPVGYSGNPQERASQQAKLDKTLGRDSASPNMLVISYEHLRADIEWVSSREWLYCILDEGHTIKSHKSRTAQACKRVIACHRLILSGTPIQNNVLELWSLFDFLLPGFLGPEREFYARYGKALQAARYSKKGSREAETGVLAVDALHKQVMPFILRRTKAQVLADLPPKIIQDVHCQMSPLQRALYEDFKESQASGEAASVLSSAAASAEDAKGNMHVFQSLHYMRKLCSHPAFVLDVRLEEHRNAAAEVLGKGVVSNPKCGLIQGEGEEASAGGDEDLASGGGGGHRLLVFAQFKGMLERVERDVLQPLGVSFLRIDGSVDATQRFAVVQRFNSDPTIDVLLLTTSVGGLGLNLTSADTVVFLEHDWNPMKDLQAMDRAHRLGQTRTVNVYRLLMADTLEEKVMGLQQFKMDMANTVVNQDNISLSTMDTGQLLDLFGKQAPPSAGEAGAGAAGAPPSKPAKATGLEAMLAGMGELWDEKEYEQQFDMQSFMEKVGRGQR</sequence>
<dbReference type="Pfam" id="PF02985">
    <property type="entry name" value="HEAT"/>
    <property type="match status" value="1"/>
</dbReference>
<feature type="domain" description="Helicase C-terminal" evidence="7">
    <location>
        <begin position="1036"/>
        <end position="1194"/>
    </location>
</feature>
<dbReference type="PANTHER" id="PTHR36498:SF1">
    <property type="entry name" value="TATA-BINDING PROTEIN-ASSOCIATED FACTOR 172"/>
    <property type="match status" value="1"/>
</dbReference>
<dbReference type="PANTHER" id="PTHR36498">
    <property type="entry name" value="TATA-BINDING PROTEIN-ASSOCIATED FACTOR 172"/>
    <property type="match status" value="1"/>
</dbReference>
<evidence type="ECO:0000259" key="7">
    <source>
        <dbReference type="PROSITE" id="PS51194"/>
    </source>
</evidence>
<dbReference type="InterPro" id="IPR049730">
    <property type="entry name" value="SNF2/RAD54-like_C"/>
</dbReference>
<dbReference type="InterPro" id="IPR044972">
    <property type="entry name" value="Mot1"/>
</dbReference>
<dbReference type="SMART" id="SM00487">
    <property type="entry name" value="DEXDc"/>
    <property type="match status" value="1"/>
</dbReference>
<gene>
    <name evidence="8" type="ORF">DUNSADRAFT_16378</name>
</gene>
<dbReference type="Gene3D" id="3.40.50.300">
    <property type="entry name" value="P-loop containing nucleotide triphosphate hydrolases"/>
    <property type="match status" value="1"/>
</dbReference>
<dbReference type="EMBL" id="MU070187">
    <property type="protein sequence ID" value="KAF5829236.1"/>
    <property type="molecule type" value="Genomic_DNA"/>
</dbReference>
<feature type="region of interest" description="Disordered" evidence="5">
    <location>
        <begin position="1201"/>
        <end position="1226"/>
    </location>
</feature>
<name>A0ABQ7G3R0_DUNSA</name>
<keyword evidence="1" id="KW-0677">Repeat</keyword>
<dbReference type="PROSITE" id="PS51194">
    <property type="entry name" value="HELICASE_CTER"/>
    <property type="match status" value="1"/>
</dbReference>
<keyword evidence="9" id="KW-1185">Reference proteome</keyword>
<feature type="region of interest" description="Disordered" evidence="5">
    <location>
        <begin position="1"/>
        <end position="71"/>
    </location>
</feature>
<dbReference type="PROSITE" id="PS51192">
    <property type="entry name" value="HELICASE_ATP_BIND_1"/>
    <property type="match status" value="1"/>
</dbReference>
<dbReference type="InterPro" id="IPR000357">
    <property type="entry name" value="HEAT"/>
</dbReference>
<dbReference type="InterPro" id="IPR014001">
    <property type="entry name" value="Helicase_ATP-bd"/>
</dbReference>
<feature type="compositionally biased region" description="Low complexity" evidence="5">
    <location>
        <begin position="16"/>
        <end position="27"/>
    </location>
</feature>
<dbReference type="InterPro" id="IPR038718">
    <property type="entry name" value="SNF2-like_sf"/>
</dbReference>
<dbReference type="GO" id="GO:0016787">
    <property type="term" value="F:hydrolase activity"/>
    <property type="evidence" value="ECO:0007669"/>
    <property type="project" value="UniProtKB-KW"/>
</dbReference>
<comment type="caution">
    <text evidence="8">The sequence shown here is derived from an EMBL/GenBank/DDBJ whole genome shotgun (WGS) entry which is preliminary data.</text>
</comment>
<keyword evidence="4" id="KW-0238">DNA-binding</keyword>
<feature type="compositionally biased region" description="Low complexity" evidence="5">
    <location>
        <begin position="1216"/>
        <end position="1226"/>
    </location>
</feature>
<dbReference type="CDD" id="cd18793">
    <property type="entry name" value="SF2_C_SNF"/>
    <property type="match status" value="1"/>
</dbReference>
<dbReference type="SMART" id="SM00490">
    <property type="entry name" value="HELICc"/>
    <property type="match status" value="1"/>
</dbReference>
<feature type="region of interest" description="Disordered" evidence="5">
    <location>
        <begin position="373"/>
        <end position="435"/>
    </location>
</feature>
<dbReference type="InterPro" id="IPR022707">
    <property type="entry name" value="Mot1_central_dom"/>
</dbReference>
<dbReference type="InterPro" id="IPR016024">
    <property type="entry name" value="ARM-type_fold"/>
</dbReference>
<evidence type="ECO:0000313" key="9">
    <source>
        <dbReference type="Proteomes" id="UP000815325"/>
    </source>
</evidence>
<feature type="compositionally biased region" description="Polar residues" evidence="5">
    <location>
        <begin position="373"/>
        <end position="382"/>
    </location>
</feature>
<organism evidence="8 9">
    <name type="scientific">Dunaliella salina</name>
    <name type="common">Green alga</name>
    <name type="synonym">Protococcus salinus</name>
    <dbReference type="NCBI Taxonomy" id="3046"/>
    <lineage>
        <taxon>Eukaryota</taxon>
        <taxon>Viridiplantae</taxon>
        <taxon>Chlorophyta</taxon>
        <taxon>core chlorophytes</taxon>
        <taxon>Chlorophyceae</taxon>
        <taxon>CS clade</taxon>
        <taxon>Chlamydomonadales</taxon>
        <taxon>Dunaliellaceae</taxon>
        <taxon>Dunaliella</taxon>
    </lineage>
</organism>
<evidence type="ECO:0000256" key="5">
    <source>
        <dbReference type="SAM" id="MobiDB-lite"/>
    </source>
</evidence>
<dbReference type="InterPro" id="IPR001650">
    <property type="entry name" value="Helicase_C-like"/>
</dbReference>
<evidence type="ECO:0000313" key="8">
    <source>
        <dbReference type="EMBL" id="KAF5829236.1"/>
    </source>
</evidence>
<dbReference type="Gene3D" id="3.40.50.10810">
    <property type="entry name" value="Tandem AAA-ATPase domain"/>
    <property type="match status" value="1"/>
</dbReference>
<dbReference type="InterPro" id="IPR000330">
    <property type="entry name" value="SNF2_N"/>
</dbReference>
<feature type="domain" description="Helicase ATP-binding" evidence="6">
    <location>
        <begin position="690"/>
        <end position="869"/>
    </location>
</feature>
<protein>
    <submittedName>
        <fullName evidence="8">P-loop containing nucleoside triphosphate hydrolase protein</fullName>
    </submittedName>
</protein>
<dbReference type="Pfam" id="PF00176">
    <property type="entry name" value="SNF2-rel_dom"/>
    <property type="match status" value="1"/>
</dbReference>
<keyword evidence="3" id="KW-0547">Nucleotide-binding</keyword>
<accession>A0ABQ7G3R0</accession>
<dbReference type="Pfam" id="PF00271">
    <property type="entry name" value="Helicase_C"/>
    <property type="match status" value="1"/>
</dbReference>
<evidence type="ECO:0000256" key="2">
    <source>
        <dbReference type="ARBA" id="ARBA00022801"/>
    </source>
</evidence>
<dbReference type="Pfam" id="PF12054">
    <property type="entry name" value="DUF3535"/>
    <property type="match status" value="1"/>
</dbReference>
<evidence type="ECO:0000256" key="1">
    <source>
        <dbReference type="ARBA" id="ARBA00022737"/>
    </source>
</evidence>
<dbReference type="InterPro" id="IPR027417">
    <property type="entry name" value="P-loop_NTPase"/>
</dbReference>
<evidence type="ECO:0000256" key="4">
    <source>
        <dbReference type="ARBA" id="ARBA00023125"/>
    </source>
</evidence>
<dbReference type="SUPFAM" id="SSF48371">
    <property type="entry name" value="ARM repeat"/>
    <property type="match status" value="1"/>
</dbReference>
<dbReference type="InterPro" id="IPR011989">
    <property type="entry name" value="ARM-like"/>
</dbReference>
<feature type="compositionally biased region" description="Gly residues" evidence="5">
    <location>
        <begin position="38"/>
        <end position="53"/>
    </location>
</feature>
<proteinExistence type="predicted"/>
<dbReference type="Gene3D" id="1.25.10.10">
    <property type="entry name" value="Leucine-rich Repeat Variant"/>
    <property type="match status" value="1"/>
</dbReference>
<evidence type="ECO:0000259" key="6">
    <source>
        <dbReference type="PROSITE" id="PS51192"/>
    </source>
</evidence>
<evidence type="ECO:0000256" key="3">
    <source>
        <dbReference type="ARBA" id="ARBA00022806"/>
    </source>
</evidence>
<keyword evidence="3" id="KW-0347">Helicase</keyword>
<dbReference type="Proteomes" id="UP000815325">
    <property type="component" value="Unassembled WGS sequence"/>
</dbReference>
<keyword evidence="3" id="KW-0067">ATP-binding</keyword>
<dbReference type="SUPFAM" id="SSF52540">
    <property type="entry name" value="P-loop containing nucleoside triphosphate hydrolases"/>
    <property type="match status" value="2"/>
</dbReference>